<dbReference type="RefSeq" id="WP_007981952.1">
    <property type="nucleotide sequence ID" value="NZ_AEMG01000019.1"/>
</dbReference>
<dbReference type="EMBL" id="AEMG01000019">
    <property type="protein sequence ID" value="EFW90937.1"/>
    <property type="molecule type" value="Genomic_DNA"/>
</dbReference>
<protein>
    <submittedName>
        <fullName evidence="2">Uncharacterized protein</fullName>
    </submittedName>
</protein>
<evidence type="ECO:0000313" key="4">
    <source>
        <dbReference type="Proteomes" id="UP000003751"/>
    </source>
</evidence>
<evidence type="ECO:0000313" key="3">
    <source>
        <dbReference type="EMBL" id="SHK26705.1"/>
    </source>
</evidence>
<gene>
    <name evidence="3" type="ORF">SAMN05444342_1152</name>
    <name evidence="2" type="ORF">ZOD2009_17363</name>
</gene>
<evidence type="ECO:0000256" key="1">
    <source>
        <dbReference type="SAM" id="MobiDB-lite"/>
    </source>
</evidence>
<dbReference type="Proteomes" id="UP000003751">
    <property type="component" value="Unassembled WGS sequence"/>
</dbReference>
<keyword evidence="5" id="KW-1185">Reference proteome</keyword>
<proteinExistence type="predicted"/>
<dbReference type="EMBL" id="FRAN01000001">
    <property type="protein sequence ID" value="SHK26705.1"/>
    <property type="molecule type" value="Genomic_DNA"/>
</dbReference>
<feature type="region of interest" description="Disordered" evidence="1">
    <location>
        <begin position="77"/>
        <end position="110"/>
    </location>
</feature>
<dbReference type="Proteomes" id="UP000184203">
    <property type="component" value="Unassembled WGS sequence"/>
</dbReference>
<reference evidence="5" key="3">
    <citation type="submission" date="2016-11" db="EMBL/GenBank/DDBJ databases">
        <authorList>
            <person name="Varghese N."/>
            <person name="Submissions S."/>
        </authorList>
    </citation>
    <scope>NUCLEOTIDE SEQUENCE [LARGE SCALE GENOMIC DNA]</scope>
    <source>
        <strain evidence="5">DX253</strain>
    </source>
</reference>
<organism evidence="2 4">
    <name type="scientific">Haladaptatus paucihalophilus DX253</name>
    <dbReference type="NCBI Taxonomy" id="797209"/>
    <lineage>
        <taxon>Archaea</taxon>
        <taxon>Methanobacteriati</taxon>
        <taxon>Methanobacteriota</taxon>
        <taxon>Stenosarchaea group</taxon>
        <taxon>Halobacteria</taxon>
        <taxon>Halobacteriales</taxon>
        <taxon>Haladaptataceae</taxon>
        <taxon>Haladaptatus</taxon>
    </lineage>
</organism>
<sequence>MPERGYAENAAGGGLLSLLYRLRRGDSVTVGTDTGPLRSPRQFTVERIAEERSARDDEIYYRVHLRGSRDGHYVVMPEKPQGKGAHVPPELFYQHPNDSDRWGEPAEDTEGSVVFLRVTAGTPVSTE</sequence>
<name>E7QXD4_HALPU</name>
<evidence type="ECO:0000313" key="2">
    <source>
        <dbReference type="EMBL" id="EFW90937.1"/>
    </source>
</evidence>
<accession>E7QXD4</accession>
<reference evidence="3" key="2">
    <citation type="submission" date="2016-11" db="EMBL/GenBank/DDBJ databases">
        <authorList>
            <person name="Jaros S."/>
            <person name="Januszkiewicz K."/>
            <person name="Wedrychowicz H."/>
        </authorList>
    </citation>
    <scope>NUCLEOTIDE SEQUENCE [LARGE SCALE GENOMIC DNA]</scope>
    <source>
        <strain evidence="3">DX253</strain>
    </source>
</reference>
<reference evidence="2 4" key="1">
    <citation type="journal article" date="2014" name="ISME J.">
        <title>Trehalose/2-sulfotrehalose biosynthesis and glycine-betaine uptake are widely spread mechanisms for osmoadaptation in the Halobacteriales.</title>
        <authorList>
            <person name="Youssef N.H."/>
            <person name="Savage-Ashlock K.N."/>
            <person name="McCully A.L."/>
            <person name="Luedtke B."/>
            <person name="Shaw E.I."/>
            <person name="Hoff W.D."/>
            <person name="Elshahed M.S."/>
        </authorList>
    </citation>
    <scope>NUCLEOTIDE SEQUENCE [LARGE SCALE GENOMIC DNA]</scope>
    <source>
        <strain evidence="2 4">DX253</strain>
    </source>
</reference>
<dbReference type="AlphaFoldDB" id="E7QXD4"/>
<dbReference type="OrthoDB" id="377454at2157"/>
<dbReference type="PATRIC" id="fig|797209.4.peg.3400"/>
<evidence type="ECO:0000313" key="5">
    <source>
        <dbReference type="Proteomes" id="UP000184203"/>
    </source>
</evidence>